<name>A0ACD1AGC1_9FIRM</name>
<dbReference type="Proteomes" id="UP000594014">
    <property type="component" value="Chromosome"/>
</dbReference>
<evidence type="ECO:0000313" key="1">
    <source>
        <dbReference type="EMBL" id="QOX65251.1"/>
    </source>
</evidence>
<accession>A0ACD1AGC1</accession>
<dbReference type="EMBL" id="CP042469">
    <property type="protein sequence ID" value="QOX65251.1"/>
    <property type="molecule type" value="Genomic_DNA"/>
</dbReference>
<gene>
    <name evidence="1" type="ORF">FRZ06_18800</name>
</gene>
<protein>
    <submittedName>
        <fullName evidence="1">S-layer homology domain-containing protein</fullName>
    </submittedName>
</protein>
<sequence length="1198" mass="125446">MEMKVKKMLSVLLVLVMILGITPTIAAAETSNNLMVELPKIASAEMPQFSDIPNDWSKAAMEKAVSNRLLTGSDGKIMSQEHLTRAQLATILNRAFGSSQKASLAAFADVKEGAWYYDEMAKAVSMGTFQGTGGKLSPESVVTRQEVFTVLARAFRLPSGGSSVLSKFSDSSSVSSWAQSSVSALAAAGYINGTNGKLNPAANITRAEFAQIMDNMIKGYITNSQTVTKVPDGNIMINAAEVTLKGVTINGDLIIGDGVGDGNATLDGVTVTGRILVRGGGVNSIKIIGASEADSLILARSDGKVRVTVSEDSKIQVIEIDDGSDDVFVEGTVSSISVMAEGITVTANNAHIGTVSVTGRGSKIVVGASSSIGKLKLDAEKTEAQVAGAVDSIEATKNAVGAGITGAGRVPIVLANANDVRVETPNTTVTAGPGVKGVTNNGKPVASGSTVSTPGSSSGGGGGNSNNGGGDSSDIKISDLNVSANKNSNIVTITANVSNAASNATAVITLTGKNSAPPHPAGSAASYEATAMAATPSKDKSTYTYSDIPIVQGKINTTLYGGILNDTYTVKITVGTVTATKSDIVIDAEIELYEYSVRGYPLSDFGTGTKGLPLIAYDNQSLDPDLYSEYTYDIIAFNLVKGTSGSLLSSQPFTKSTFEAFQLDGFSISCNSPDFFDSAGAYAIVMRVSLNGTLAGEAGRTISILPNAPDVSIDAINESISGYNSSTMEYVSDENYHAAIWNSDKDLSAVNSLSDMIPSDYPAGLYIRIKSTKSAAAYIELPLRPSAPIGLSASGATSASSADGIISGLDSDQGYQYKLSTASSWTDAAASATEISGLLPGAYFVRLKSMDGNFASRLAAVTVLDRSVPALTAPSLESAVITEADTKVILLKFSKAMSENGIDAKDFTLYGKSRNPDEGYRNTEKFVSAVSNPNDPSMIILTTRGDLRADYTYFVTYASGTTMSADGAVLQSFSDQPVDNQQIYKDLSIILGSDASNINYQIYGMLYVKNLQLGDGGSFNNSYSYGYQVCSDSSTTAPAPGTRIDEISGVKTGPGVLNTMAGNDEIKAGRYLVMYVYDEDDNDVIYGFGQIQIQEENIGKGWGIVDLTHPSDYSSHPASIYQTEKVLSVILPEGREIISSDPADLVKNVDTTDPHNPIYTIDISSISITGGSLDFALTVRDTNTGENYVCTLNINNRL</sequence>
<organism evidence="1 2">
    <name type="scientific">Anoxybacterium hadale</name>
    <dbReference type="NCBI Taxonomy" id="3408580"/>
    <lineage>
        <taxon>Bacteria</taxon>
        <taxon>Bacillati</taxon>
        <taxon>Bacillota</taxon>
        <taxon>Clostridia</taxon>
        <taxon>Peptostreptococcales</taxon>
        <taxon>Anaerovoracaceae</taxon>
        <taxon>Anoxybacterium</taxon>
    </lineage>
</organism>
<proteinExistence type="predicted"/>
<evidence type="ECO:0000313" key="2">
    <source>
        <dbReference type="Proteomes" id="UP000594014"/>
    </source>
</evidence>
<reference evidence="1" key="1">
    <citation type="submission" date="2019-08" db="EMBL/GenBank/DDBJ databases">
        <title>Genome sequence of Clostridiales bacterium MT110.</title>
        <authorList>
            <person name="Cao J."/>
        </authorList>
    </citation>
    <scope>NUCLEOTIDE SEQUENCE</scope>
    <source>
        <strain evidence="1">MT110</strain>
    </source>
</reference>
<keyword evidence="2" id="KW-1185">Reference proteome</keyword>